<protein>
    <recommendedName>
        <fullName evidence="1">Helix-turn-helix domain-containing protein</fullName>
    </recommendedName>
</protein>
<keyword evidence="2" id="KW-0614">Plasmid</keyword>
<dbReference type="EMBL" id="LN852895">
    <property type="protein sequence ID" value="CRY94247.1"/>
    <property type="molecule type" value="Genomic_DNA"/>
</dbReference>
<evidence type="ECO:0000313" key="2">
    <source>
        <dbReference type="EMBL" id="CRY94247.1"/>
    </source>
</evidence>
<dbReference type="InterPro" id="IPR041657">
    <property type="entry name" value="HTH_17"/>
</dbReference>
<proteinExistence type="predicted"/>
<sequence length="143" mass="16217">MARVSISEAARLACVSRPTIYKLIKSGELSYTSVVKHGKAVKVIDTTELIRVFGSLSFDNERDHAVVKFDDRSTGVNSDFLQNLQHQVALLQAENAGLKDAVNARDEHINSLRQAMQLLEHKQGTADPQHVRAKSWWQFWKFR</sequence>
<geneLocation type="plasmid" evidence="2">
    <name>pRGRH0220</name>
</geneLocation>
<reference evidence="2" key="1">
    <citation type="submission" date="2015-06" db="EMBL/GenBank/DDBJ databases">
        <authorList>
            <person name="Joergensen T."/>
        </authorList>
    </citation>
    <scope>NUCLEOTIDE SEQUENCE</scope>
    <source>
        <plasmid evidence="2">pRGRH0220</plasmid>
    </source>
</reference>
<organism evidence="2">
    <name type="scientific">uncultured prokaryote</name>
    <dbReference type="NCBI Taxonomy" id="198431"/>
    <lineage>
        <taxon>unclassified sequences</taxon>
        <taxon>environmental samples</taxon>
    </lineage>
</organism>
<accession>A0A0H5QDQ4</accession>
<reference evidence="2" key="2">
    <citation type="submission" date="2015-07" db="EMBL/GenBank/DDBJ databases">
        <title>Plasmids, circular viruses and viroids from rat gut.</title>
        <authorList>
            <person name="Jorgensen T.J."/>
            <person name="Hansen M.A."/>
            <person name="Xu Z."/>
            <person name="Tabak M.A."/>
            <person name="Sorensen S.J."/>
            <person name="Hansen L.H."/>
        </authorList>
    </citation>
    <scope>NUCLEOTIDE SEQUENCE</scope>
    <source>
        <plasmid evidence="2">pRGRH0220</plasmid>
    </source>
</reference>
<name>A0A0H5QDQ4_9ZZZZ</name>
<feature type="domain" description="Helix-turn-helix" evidence="1">
    <location>
        <begin position="5"/>
        <end position="41"/>
    </location>
</feature>
<dbReference type="Pfam" id="PF12728">
    <property type="entry name" value="HTH_17"/>
    <property type="match status" value="1"/>
</dbReference>
<evidence type="ECO:0000259" key="1">
    <source>
        <dbReference type="Pfam" id="PF12728"/>
    </source>
</evidence>
<dbReference type="AlphaFoldDB" id="A0A0H5QDQ4"/>